<sequence length="247" mass="29530">MYDYDNKQDTLSTSITFQRQSNSKQVDYIKDKLAGYEPINLEQLLDVDDQHLLAYWYKATAESDKLEEQLATVYQEISIDYPDLKLLTDKEYKQYQSIAKEIEENSDYSFSDLNTALPRDIYRWYTETDKKEVTEELLAKIEDAREQYFERKNNSKQAYLEKSDKNKNGETKNSTNEDALDEELEKHIREKIKKEFSEDIPKDHIVYDMSLEDDHINIRVYQNQDKKLQYEIGFNYNIARDQLTKQE</sequence>
<proteinExistence type="predicted"/>
<feature type="compositionally biased region" description="Basic and acidic residues" evidence="1">
    <location>
        <begin position="155"/>
        <end position="170"/>
    </location>
</feature>
<evidence type="ECO:0000256" key="1">
    <source>
        <dbReference type="SAM" id="MobiDB-lite"/>
    </source>
</evidence>
<protein>
    <submittedName>
        <fullName evidence="2">Uncharacterized protein</fullName>
    </submittedName>
</protein>
<dbReference type="EMBL" id="BDEC01000192">
    <property type="protein sequence ID" value="GBD69320.1"/>
    <property type="molecule type" value="Genomic_DNA"/>
</dbReference>
<gene>
    <name evidence="2" type="ORF">TEHN7118_2126</name>
</gene>
<evidence type="ECO:0000313" key="3">
    <source>
        <dbReference type="Proteomes" id="UP000236214"/>
    </source>
</evidence>
<accession>A0A2H6CWG3</accession>
<name>A0A2H6CWG3_TETHA</name>
<organism evidence="2 3">
    <name type="scientific">Tetragenococcus halophilus subsp. halophilus</name>
    <dbReference type="NCBI Taxonomy" id="1513897"/>
    <lineage>
        <taxon>Bacteria</taxon>
        <taxon>Bacillati</taxon>
        <taxon>Bacillota</taxon>
        <taxon>Bacilli</taxon>
        <taxon>Lactobacillales</taxon>
        <taxon>Enterococcaceae</taxon>
        <taxon>Tetragenococcus</taxon>
    </lineage>
</organism>
<reference evidence="2 3" key="1">
    <citation type="submission" date="2016-05" db="EMBL/GenBank/DDBJ databases">
        <title>Whole genome sequencing of Tetragenococcus halophilus subsp. halophilus NISL 7118.</title>
        <authorList>
            <person name="Shiwa Y."/>
            <person name="Nishimura I."/>
            <person name="Yoshikawa H."/>
            <person name="Koyama Y."/>
            <person name="Oguma T."/>
        </authorList>
    </citation>
    <scope>NUCLEOTIDE SEQUENCE [LARGE SCALE GENOMIC DNA]</scope>
    <source>
        <strain evidence="2 3">NISL 7118</strain>
    </source>
</reference>
<evidence type="ECO:0000313" key="2">
    <source>
        <dbReference type="EMBL" id="GBD69320.1"/>
    </source>
</evidence>
<dbReference type="RefSeq" id="WP_103103202.1">
    <property type="nucleotide sequence ID" value="NZ_BDEC01000192.1"/>
</dbReference>
<dbReference type="AlphaFoldDB" id="A0A2H6CWG3"/>
<comment type="caution">
    <text evidence="2">The sequence shown here is derived from an EMBL/GenBank/DDBJ whole genome shotgun (WGS) entry which is preliminary data.</text>
</comment>
<keyword evidence="3" id="KW-1185">Reference proteome</keyword>
<feature type="region of interest" description="Disordered" evidence="1">
    <location>
        <begin position="155"/>
        <end position="181"/>
    </location>
</feature>
<dbReference type="Proteomes" id="UP000236214">
    <property type="component" value="Unassembled WGS sequence"/>
</dbReference>